<feature type="signal peptide" evidence="3">
    <location>
        <begin position="1"/>
        <end position="25"/>
    </location>
</feature>
<feature type="region of interest" description="Disordered" evidence="2">
    <location>
        <begin position="610"/>
        <end position="635"/>
    </location>
</feature>
<gene>
    <name evidence="5" type="ORF">J2S39_002519</name>
</gene>
<organism evidence="5 6">
    <name type="scientific">Corynebacterium guangdongense</name>
    <dbReference type="NCBI Taxonomy" id="1783348"/>
    <lineage>
        <taxon>Bacteria</taxon>
        <taxon>Bacillati</taxon>
        <taxon>Actinomycetota</taxon>
        <taxon>Actinomycetes</taxon>
        <taxon>Mycobacteriales</taxon>
        <taxon>Corynebacteriaceae</taxon>
        <taxon>Corynebacterium</taxon>
    </lineage>
</organism>
<dbReference type="PROSITE" id="PS51257">
    <property type="entry name" value="PROKAR_LIPOPROTEIN"/>
    <property type="match status" value="1"/>
</dbReference>
<dbReference type="InterPro" id="IPR008963">
    <property type="entry name" value="Purple_acid_Pase-like_N"/>
</dbReference>
<reference evidence="5" key="1">
    <citation type="submission" date="2023-07" db="EMBL/GenBank/DDBJ databases">
        <title>Sequencing the genomes of 1000 actinobacteria strains.</title>
        <authorList>
            <person name="Klenk H.-P."/>
        </authorList>
    </citation>
    <scope>NUCLEOTIDE SEQUENCE</scope>
    <source>
        <strain evidence="5">DSM 107476</strain>
    </source>
</reference>
<dbReference type="PANTHER" id="PTHR22953:SF153">
    <property type="entry name" value="PURPLE ACID PHOSPHATASE"/>
    <property type="match status" value="1"/>
</dbReference>
<feature type="domain" description="Calcineurin-like phosphoesterase" evidence="4">
    <location>
        <begin position="234"/>
        <end position="475"/>
    </location>
</feature>
<dbReference type="SUPFAM" id="SSF56300">
    <property type="entry name" value="Metallo-dependent phosphatases"/>
    <property type="match status" value="1"/>
</dbReference>
<evidence type="ECO:0000256" key="1">
    <source>
        <dbReference type="ARBA" id="ARBA00022729"/>
    </source>
</evidence>
<accession>A0ABU2A452</accession>
<sequence>MNRKFAALVSAVAIACGTVTVPALAQEAGQVTEGFRVTPYLMRPSASTMTLNWFSETGTPAAATVTSADGTVVFDGEVAGEAQPHLAYTEAELNQEIAGLEKGSWLYSNSNVKHQVNLTGLEPDTEYTYAVTQDGVSYADAFRTAPVSAGVTGDWEAFTVSAFSDSETEPAGRPAVSGAREWDAPTSLAEGSEDRPGEGSAWFEKFGSNTRYGEAQPRYPLTQDQAMKANIAAIEEMDPALMLIAGDLTQGSGYQPAWDEFWRYTAGEHSGIAGSVPMITALGNWETYAAMNGGYGESKQGLATGAAKGRTAYQTYIDTFGSTNEQHQDSYHRVDHGPLTVITMDSTNGQPDTLAADYDGNRIEGNDLALEAADAIGTDTNQEYTQEGIHAAGATDQPDFSEGSEQWNWVESQLADARAAGQIIVVQFHHSAYSSGVHGTAHQSATPDGQPGTPLRVYTPLFEKYGVATVVSGHDEMFERSFVDMDGDGAGVMHYDVGVAADGLRGEYMVKNADGSYSEADFNTYSEWNAQQDSPELWRTDANGTLQLVDGGKHYGHLQMDFAPATCENYAAEITLTPVHLFPVLDSDYNLVDIERRTYDDVQTIRINEDGSAAPRGTACEAPTPAPSAGQPASAEGSSTGGILAVLLALFTAVGGLAVQGLPGVQGLVNEAFRR</sequence>
<comment type="caution">
    <text evidence="5">The sequence shown here is derived from an EMBL/GenBank/DDBJ whole genome shotgun (WGS) entry which is preliminary data.</text>
</comment>
<dbReference type="Gene3D" id="2.60.40.380">
    <property type="entry name" value="Purple acid phosphatase-like, N-terminal"/>
    <property type="match status" value="1"/>
</dbReference>
<keyword evidence="6" id="KW-1185">Reference proteome</keyword>
<dbReference type="InterPro" id="IPR029052">
    <property type="entry name" value="Metallo-depent_PP-like"/>
</dbReference>
<dbReference type="PANTHER" id="PTHR22953">
    <property type="entry name" value="ACID PHOSPHATASE RELATED"/>
    <property type="match status" value="1"/>
</dbReference>
<keyword evidence="1 3" id="KW-0732">Signal</keyword>
<dbReference type="Gene3D" id="3.60.21.10">
    <property type="match status" value="2"/>
</dbReference>
<evidence type="ECO:0000256" key="2">
    <source>
        <dbReference type="SAM" id="MobiDB-lite"/>
    </source>
</evidence>
<dbReference type="EMBL" id="JAVDXZ010000001">
    <property type="protein sequence ID" value="MDR7330843.1"/>
    <property type="molecule type" value="Genomic_DNA"/>
</dbReference>
<dbReference type="RefSeq" id="WP_290196938.1">
    <property type="nucleotide sequence ID" value="NZ_CP047654.1"/>
</dbReference>
<dbReference type="SUPFAM" id="SSF49363">
    <property type="entry name" value="Purple acid phosphatase, N-terminal domain"/>
    <property type="match status" value="1"/>
</dbReference>
<evidence type="ECO:0000313" key="6">
    <source>
        <dbReference type="Proteomes" id="UP001180840"/>
    </source>
</evidence>
<name>A0ABU2A452_9CORY</name>
<evidence type="ECO:0000259" key="4">
    <source>
        <dbReference type="Pfam" id="PF00149"/>
    </source>
</evidence>
<evidence type="ECO:0000256" key="3">
    <source>
        <dbReference type="SAM" id="SignalP"/>
    </source>
</evidence>
<proteinExistence type="predicted"/>
<protein>
    <recommendedName>
        <fullName evidence="4">Calcineurin-like phosphoesterase domain-containing protein</fullName>
    </recommendedName>
</protein>
<evidence type="ECO:0000313" key="5">
    <source>
        <dbReference type="EMBL" id="MDR7330843.1"/>
    </source>
</evidence>
<feature type="region of interest" description="Disordered" evidence="2">
    <location>
        <begin position="163"/>
        <end position="204"/>
    </location>
</feature>
<feature type="chain" id="PRO_5046314624" description="Calcineurin-like phosphoesterase domain-containing protein" evidence="3">
    <location>
        <begin position="26"/>
        <end position="675"/>
    </location>
</feature>
<dbReference type="Pfam" id="PF00149">
    <property type="entry name" value="Metallophos"/>
    <property type="match status" value="1"/>
</dbReference>
<dbReference type="Proteomes" id="UP001180840">
    <property type="component" value="Unassembled WGS sequence"/>
</dbReference>
<dbReference type="InterPro" id="IPR004843">
    <property type="entry name" value="Calcineurin-like_PHP"/>
</dbReference>
<dbReference type="InterPro" id="IPR039331">
    <property type="entry name" value="PAPs-like"/>
</dbReference>